<name>R7T4T9_CAPTE</name>
<dbReference type="AlphaFoldDB" id="R7T4T9"/>
<reference evidence="4" key="1">
    <citation type="submission" date="2012-12" db="EMBL/GenBank/DDBJ databases">
        <authorList>
            <person name="Hellsten U."/>
            <person name="Grimwood J."/>
            <person name="Chapman J.A."/>
            <person name="Shapiro H."/>
            <person name="Aerts A."/>
            <person name="Otillar R.P."/>
            <person name="Terry A.Y."/>
            <person name="Boore J.L."/>
            <person name="Simakov O."/>
            <person name="Marletaz F."/>
            <person name="Cho S.-J."/>
            <person name="Edsinger-Gonzales E."/>
            <person name="Havlak P."/>
            <person name="Kuo D.-H."/>
            <person name="Larsson T."/>
            <person name="Lv J."/>
            <person name="Arendt D."/>
            <person name="Savage R."/>
            <person name="Osoegawa K."/>
            <person name="de Jong P."/>
            <person name="Lindberg D.R."/>
            <person name="Seaver E.C."/>
            <person name="Weisblat D.A."/>
            <person name="Putnam N.H."/>
            <person name="Grigoriev I.V."/>
            <person name="Rokhsar D.S."/>
        </authorList>
    </citation>
    <scope>NUCLEOTIDE SEQUENCE</scope>
    <source>
        <strain evidence="4">I ESC-2004</strain>
    </source>
</reference>
<evidence type="ECO:0000313" key="3">
    <source>
        <dbReference type="EnsemblMetazoa" id="CapteP228961"/>
    </source>
</evidence>
<evidence type="ECO:0000256" key="1">
    <source>
        <dbReference type="SAM" id="SignalP"/>
    </source>
</evidence>
<evidence type="ECO:0000313" key="2">
    <source>
        <dbReference type="EMBL" id="ELT87906.1"/>
    </source>
</evidence>
<dbReference type="EMBL" id="AMQN01015633">
    <property type="status" value="NOT_ANNOTATED_CDS"/>
    <property type="molecule type" value="Genomic_DNA"/>
</dbReference>
<feature type="signal peptide" evidence="1">
    <location>
        <begin position="1"/>
        <end position="22"/>
    </location>
</feature>
<evidence type="ECO:0000313" key="4">
    <source>
        <dbReference type="Proteomes" id="UP000014760"/>
    </source>
</evidence>
<feature type="chain" id="PRO_5008786646" evidence="1">
    <location>
        <begin position="23"/>
        <end position="211"/>
    </location>
</feature>
<accession>R7T4T9</accession>
<keyword evidence="4" id="KW-1185">Reference proteome</keyword>
<dbReference type="EMBL" id="KB312095">
    <property type="protein sequence ID" value="ELT87906.1"/>
    <property type="molecule type" value="Genomic_DNA"/>
</dbReference>
<dbReference type="Proteomes" id="UP000014760">
    <property type="component" value="Unassembled WGS sequence"/>
</dbReference>
<keyword evidence="1" id="KW-0732">Signal</keyword>
<reference evidence="3" key="3">
    <citation type="submission" date="2015-06" db="UniProtKB">
        <authorList>
            <consortium name="EnsemblMetazoa"/>
        </authorList>
    </citation>
    <scope>IDENTIFICATION</scope>
</reference>
<dbReference type="EMBL" id="AMQN01015632">
    <property type="status" value="NOT_ANNOTATED_CDS"/>
    <property type="molecule type" value="Genomic_DNA"/>
</dbReference>
<organism evidence="2">
    <name type="scientific">Capitella teleta</name>
    <name type="common">Polychaete worm</name>
    <dbReference type="NCBI Taxonomy" id="283909"/>
    <lineage>
        <taxon>Eukaryota</taxon>
        <taxon>Metazoa</taxon>
        <taxon>Spiralia</taxon>
        <taxon>Lophotrochozoa</taxon>
        <taxon>Annelida</taxon>
        <taxon>Polychaeta</taxon>
        <taxon>Sedentaria</taxon>
        <taxon>Scolecida</taxon>
        <taxon>Capitellidae</taxon>
        <taxon>Capitella</taxon>
    </lineage>
</organism>
<proteinExistence type="predicted"/>
<sequence length="211" mass="23612">MSKFHQFGCLFSLLLLIHVASAVFGLGPQYSESSSEEAKYRNLSPYGIAETAAERRRSLEGYFRGRRAGGDELMTASLLKNACPFPKSLRGTWNEDLGGGVILTEIGQHSLSLERDGHQYNALCYGKSPDERIFLISSVHGGKYYSSCLRLKTDFMSRRQFFTKVGTPPEWLLVSHQTSNNCILSYHFVGIAIKDKKCGIVCKENTKQRAN</sequence>
<reference evidence="2 4" key="2">
    <citation type="journal article" date="2013" name="Nature">
        <title>Insights into bilaterian evolution from three spiralian genomes.</title>
        <authorList>
            <person name="Simakov O."/>
            <person name="Marletaz F."/>
            <person name="Cho S.J."/>
            <person name="Edsinger-Gonzales E."/>
            <person name="Havlak P."/>
            <person name="Hellsten U."/>
            <person name="Kuo D.H."/>
            <person name="Larsson T."/>
            <person name="Lv J."/>
            <person name="Arendt D."/>
            <person name="Savage R."/>
            <person name="Osoegawa K."/>
            <person name="de Jong P."/>
            <person name="Grimwood J."/>
            <person name="Chapman J.A."/>
            <person name="Shapiro H."/>
            <person name="Aerts A."/>
            <person name="Otillar R.P."/>
            <person name="Terry A.Y."/>
            <person name="Boore J.L."/>
            <person name="Grigoriev I.V."/>
            <person name="Lindberg D.R."/>
            <person name="Seaver E.C."/>
            <person name="Weisblat D.A."/>
            <person name="Putnam N.H."/>
            <person name="Rokhsar D.S."/>
        </authorList>
    </citation>
    <scope>NUCLEOTIDE SEQUENCE</scope>
    <source>
        <strain evidence="2 4">I ESC-2004</strain>
    </source>
</reference>
<dbReference type="HOGENOM" id="CLU_113457_0_0_1"/>
<gene>
    <name evidence="2" type="ORF">CAPTEDRAFT_228961</name>
</gene>
<protein>
    <submittedName>
        <fullName evidence="2 3">Uncharacterized protein</fullName>
    </submittedName>
</protein>
<dbReference type="EnsemblMetazoa" id="CapteT228961">
    <property type="protein sequence ID" value="CapteP228961"/>
    <property type="gene ID" value="CapteG228961"/>
</dbReference>